<reference evidence="3" key="1">
    <citation type="submission" date="2022-11" db="EMBL/GenBank/DDBJ databases">
        <authorList>
            <person name="Morgan W.R."/>
            <person name="Tartar A."/>
        </authorList>
    </citation>
    <scope>NUCLEOTIDE SEQUENCE</scope>
    <source>
        <strain evidence="3">ARSEF 373</strain>
    </source>
</reference>
<feature type="compositionally biased region" description="Polar residues" evidence="2">
    <location>
        <begin position="319"/>
        <end position="331"/>
    </location>
</feature>
<dbReference type="PANTHER" id="PTHR47232:SF1">
    <property type="entry name" value="TRANSDUCIN FAMILY PROTEIN _ WD-40 REPEAT FAMILY PROTEIN"/>
    <property type="match status" value="1"/>
</dbReference>
<feature type="compositionally biased region" description="Basic and acidic residues" evidence="2">
    <location>
        <begin position="151"/>
        <end position="178"/>
    </location>
</feature>
<evidence type="ECO:0000256" key="1">
    <source>
        <dbReference type="PROSITE-ProRule" id="PRU00221"/>
    </source>
</evidence>
<evidence type="ECO:0000313" key="3">
    <source>
        <dbReference type="EMBL" id="DAZ97449.1"/>
    </source>
</evidence>
<dbReference type="Gene3D" id="2.130.10.10">
    <property type="entry name" value="YVTN repeat-like/Quinoprotein amine dehydrogenase"/>
    <property type="match status" value="2"/>
</dbReference>
<feature type="compositionally biased region" description="Acidic residues" evidence="2">
    <location>
        <begin position="396"/>
        <end position="411"/>
    </location>
</feature>
<accession>A0AAV2YVL6</accession>
<feature type="compositionally biased region" description="Low complexity" evidence="2">
    <location>
        <begin position="112"/>
        <end position="124"/>
    </location>
</feature>
<protein>
    <submittedName>
        <fullName evidence="3">Uncharacterized protein</fullName>
    </submittedName>
</protein>
<feature type="compositionally biased region" description="Basic and acidic residues" evidence="2">
    <location>
        <begin position="128"/>
        <end position="142"/>
    </location>
</feature>
<dbReference type="InterPro" id="IPR036322">
    <property type="entry name" value="WD40_repeat_dom_sf"/>
</dbReference>
<dbReference type="AlphaFoldDB" id="A0AAV2YVL6"/>
<dbReference type="PROSITE" id="PS50082">
    <property type="entry name" value="WD_REPEATS_2"/>
    <property type="match status" value="1"/>
</dbReference>
<feature type="compositionally biased region" description="Basic residues" evidence="2">
    <location>
        <begin position="426"/>
        <end position="436"/>
    </location>
</feature>
<feature type="compositionally biased region" description="Polar residues" evidence="2">
    <location>
        <begin position="263"/>
        <end position="272"/>
    </location>
</feature>
<dbReference type="SMART" id="SM00320">
    <property type="entry name" value="WD40"/>
    <property type="match status" value="4"/>
</dbReference>
<keyword evidence="4" id="KW-1185">Reference proteome</keyword>
<dbReference type="Pfam" id="PF00400">
    <property type="entry name" value="WD40"/>
    <property type="match status" value="1"/>
</dbReference>
<dbReference type="InterPro" id="IPR015943">
    <property type="entry name" value="WD40/YVTN_repeat-like_dom_sf"/>
</dbReference>
<dbReference type="EMBL" id="DAKRPA010000135">
    <property type="protein sequence ID" value="DAZ97449.1"/>
    <property type="molecule type" value="Genomic_DNA"/>
</dbReference>
<feature type="region of interest" description="Disordered" evidence="2">
    <location>
        <begin position="319"/>
        <end position="451"/>
    </location>
</feature>
<feature type="compositionally biased region" description="Basic residues" evidence="2">
    <location>
        <begin position="244"/>
        <end position="253"/>
    </location>
</feature>
<dbReference type="Proteomes" id="UP001146120">
    <property type="component" value="Unassembled WGS sequence"/>
</dbReference>
<keyword evidence="1" id="KW-0853">WD repeat</keyword>
<organism evidence="3 4">
    <name type="scientific">Lagenidium giganteum</name>
    <dbReference type="NCBI Taxonomy" id="4803"/>
    <lineage>
        <taxon>Eukaryota</taxon>
        <taxon>Sar</taxon>
        <taxon>Stramenopiles</taxon>
        <taxon>Oomycota</taxon>
        <taxon>Peronosporomycetes</taxon>
        <taxon>Pythiales</taxon>
        <taxon>Pythiaceae</taxon>
    </lineage>
</organism>
<comment type="caution">
    <text evidence="3">The sequence shown here is derived from an EMBL/GenBank/DDBJ whole genome shotgun (WGS) entry which is preliminary data.</text>
</comment>
<gene>
    <name evidence="3" type="ORF">N0F65_009900</name>
</gene>
<feature type="compositionally biased region" description="Polar residues" evidence="2">
    <location>
        <begin position="65"/>
        <end position="77"/>
    </location>
</feature>
<evidence type="ECO:0000313" key="4">
    <source>
        <dbReference type="Proteomes" id="UP001146120"/>
    </source>
</evidence>
<feature type="compositionally biased region" description="Basic and acidic residues" evidence="2">
    <location>
        <begin position="212"/>
        <end position="223"/>
    </location>
</feature>
<dbReference type="PANTHER" id="PTHR47232">
    <property type="entry name" value="TRANSDUCIN FAMILY PROTEIN / WD-40 REPEAT FAMILY PROTEIN"/>
    <property type="match status" value="1"/>
</dbReference>
<proteinExistence type="predicted"/>
<feature type="compositionally biased region" description="Basic and acidic residues" evidence="2">
    <location>
        <begin position="412"/>
        <end position="422"/>
    </location>
</feature>
<feature type="repeat" description="WD" evidence="1">
    <location>
        <begin position="653"/>
        <end position="694"/>
    </location>
</feature>
<feature type="region of interest" description="Disordered" evidence="2">
    <location>
        <begin position="65"/>
        <end position="272"/>
    </location>
</feature>
<name>A0AAV2YVL6_9STRA</name>
<sequence>MSRLGHDGGEFKLSPTDFEHEALLKRRRYLSPGRSSATKPTSRIVSLVGIKNNRVGVGLIGRSGSVVSSAKQTTSQPPRMFARRSSLPAEQQFITLGGRRGPKRPSSPVQLRSSSRGRSTAAARARSRTPERHSRSHGDSGGRHGSGSGSGRDREESRGRARAREPSSSKRAETDARHSKPLSSRTRSKSVHKNTAAARTRSQSRARSRSPTPEKRRHSESARSRTRTRSPTPSQPEPEEPPKRQHRRSKSRARSSGAELNSELETTEQQLKQAKTELVALEAEAQEVLARVESKKYEVMDLQIVLDGLRKRQELQQQFLQRGDSFSSTSEAPAAAPAAAPALVSNSSPNRSKRERSLSRPRASKRPCIIDEDDEGEFEPPSVAEPVSSQLTEDERVSDDDDEEDDDDVEIIEPRRVKKEVTTPRSSKKSHHRSSSKRSATPTPTPTPTPVAEPVVVDYFWGRANKPKLLSQPRIRTFPDGCARKLRNLAFNPIKTDVFVTSSDDGALVLWNYVRQTQQISRLVSFTPSSFRDECQCAESIAWSPDGNRLALGFRDAINGQSDFCVVKLHQLSLTDATKPMVIPADRMVRKSTTLHSRGINTIAWVPEGTGDALTSRGLITAGSDHAVVLWEEHEALSAGRRDLPDFKWKVLHREHKSEVRALAVHSDRRWVFTGGLDGLVVRYDMQSYRATTLMERRKPSISKINEILEHPHNPNLLLVSSIEQAEQNLFLHDLRERYRDYRDAMTLTWVKASDSRSMSQYIVPRWSHGGFHVSCGSNSGVVNVWDVRMRDKTYPVTTPHQELRVHQKQVLHATWHPRYDALFSVSNDRNIGLLTFH</sequence>
<reference evidence="3" key="2">
    <citation type="journal article" date="2023" name="Microbiol Resour">
        <title>Decontamination and Annotation of the Draft Genome Sequence of the Oomycete Lagenidium giganteum ARSEF 373.</title>
        <authorList>
            <person name="Morgan W.R."/>
            <person name="Tartar A."/>
        </authorList>
    </citation>
    <scope>NUCLEOTIDE SEQUENCE</scope>
    <source>
        <strain evidence="3">ARSEF 373</strain>
    </source>
</reference>
<dbReference type="SUPFAM" id="SSF50978">
    <property type="entry name" value="WD40 repeat-like"/>
    <property type="match status" value="1"/>
</dbReference>
<dbReference type="InterPro" id="IPR001680">
    <property type="entry name" value="WD40_rpt"/>
</dbReference>
<feature type="compositionally biased region" description="Low complexity" evidence="2">
    <location>
        <begin position="332"/>
        <end position="342"/>
    </location>
</feature>
<evidence type="ECO:0000256" key="2">
    <source>
        <dbReference type="SAM" id="MobiDB-lite"/>
    </source>
</evidence>